<dbReference type="EMBL" id="BSDX01000001">
    <property type="protein sequence ID" value="GLI53738.1"/>
    <property type="molecule type" value="Genomic_DNA"/>
</dbReference>
<protein>
    <recommendedName>
        <fullName evidence="6 19">Adenosylcobinamide-GDP ribazoletransferase</fullName>
        <ecNumber evidence="5 19">2.7.8.26</ecNumber>
    </recommendedName>
    <alternativeName>
        <fullName evidence="16 19">Cobalamin synthase</fullName>
    </alternativeName>
    <alternativeName>
        <fullName evidence="15 19">Cobalamin-5'-phosphate synthase</fullName>
    </alternativeName>
</protein>
<keyword evidence="12 19" id="KW-1133">Transmembrane helix</keyword>
<evidence type="ECO:0000256" key="16">
    <source>
        <dbReference type="ARBA" id="ARBA00032853"/>
    </source>
</evidence>
<evidence type="ECO:0000256" key="4">
    <source>
        <dbReference type="ARBA" id="ARBA00010561"/>
    </source>
</evidence>
<dbReference type="EC" id="2.7.8.26" evidence="5 19"/>
<dbReference type="HAMAP" id="MF_00719">
    <property type="entry name" value="CobS"/>
    <property type="match status" value="1"/>
</dbReference>
<dbReference type="InterPro" id="IPR003805">
    <property type="entry name" value="CobS"/>
</dbReference>
<comment type="pathway">
    <text evidence="3 19">Cofactor biosynthesis; adenosylcobalamin biosynthesis; adenosylcobalamin from cob(II)yrinate a,c-diamide: step 7/7.</text>
</comment>
<feature type="transmembrane region" description="Helical" evidence="19">
    <location>
        <begin position="112"/>
        <end position="130"/>
    </location>
</feature>
<name>A0A9W6GEC2_9BACT</name>
<keyword evidence="13 19" id="KW-0472">Membrane</keyword>
<sequence length="260" mass="30078">MINRFLIALSFLTVLPLKFKEMNEKELIRSVIFFPFIGFLEGVFCIFLVNIFKQIFSSSVISIILLVFLFSVRGIFHIDGLSDTFDALFYKGTGQKEKDFQQRLQIMKDSTVGVAGAVVLILDVLCRFAFVKELIDINQFLIFLFMFSFSRWIVIPLMYYGKPARTTGLGVLFIGKISSWQVIIPTVLPIFLLFYFTIEKNFIFLPLIVLFLCFISYILKKFFERKFNGITGDHLGATVEITEIVFLVCFLLGEKLWLSY</sequence>
<comment type="caution">
    <text evidence="20">The sequence shown here is derived from an EMBL/GenBank/DDBJ whole genome shotgun (WGS) entry which is preliminary data.</text>
</comment>
<evidence type="ECO:0000256" key="7">
    <source>
        <dbReference type="ARBA" id="ARBA00022475"/>
    </source>
</evidence>
<organism evidence="20 21">
    <name type="scientific">Thermodesulfovibrio yellowstonii</name>
    <dbReference type="NCBI Taxonomy" id="28262"/>
    <lineage>
        <taxon>Bacteria</taxon>
        <taxon>Pseudomonadati</taxon>
        <taxon>Nitrospirota</taxon>
        <taxon>Thermodesulfovibrionia</taxon>
        <taxon>Thermodesulfovibrionales</taxon>
        <taxon>Thermodesulfovibrionaceae</taxon>
        <taxon>Thermodesulfovibrio</taxon>
    </lineage>
</organism>
<evidence type="ECO:0000256" key="13">
    <source>
        <dbReference type="ARBA" id="ARBA00023136"/>
    </source>
</evidence>
<evidence type="ECO:0000256" key="12">
    <source>
        <dbReference type="ARBA" id="ARBA00022989"/>
    </source>
</evidence>
<dbReference type="NCBIfam" id="TIGR00317">
    <property type="entry name" value="cobS"/>
    <property type="match status" value="1"/>
</dbReference>
<comment type="cofactor">
    <cofactor evidence="1 19">
        <name>Mg(2+)</name>
        <dbReference type="ChEBI" id="CHEBI:18420"/>
    </cofactor>
</comment>
<feature type="transmembrane region" description="Helical" evidence="19">
    <location>
        <begin position="59"/>
        <end position="78"/>
    </location>
</feature>
<comment type="subcellular location">
    <subcellularLocation>
        <location evidence="2 19">Cell membrane</location>
        <topology evidence="2 19">Multi-pass membrane protein</topology>
    </subcellularLocation>
</comment>
<evidence type="ECO:0000256" key="8">
    <source>
        <dbReference type="ARBA" id="ARBA00022573"/>
    </source>
</evidence>
<comment type="function">
    <text evidence="14 19">Joins adenosylcobinamide-GDP and alpha-ribazole to generate adenosylcobalamin (Ado-cobalamin). Also synthesizes adenosylcobalamin 5'-phosphate from adenosylcobinamide-GDP and alpha-ribazole 5'-phosphate.</text>
</comment>
<gene>
    <name evidence="19 20" type="primary">cobS</name>
    <name evidence="20" type="ORF">TISLANDTSLP1_14310</name>
</gene>
<dbReference type="GO" id="GO:0009236">
    <property type="term" value="P:cobalamin biosynthetic process"/>
    <property type="evidence" value="ECO:0007669"/>
    <property type="project" value="UniProtKB-UniRule"/>
</dbReference>
<dbReference type="GO" id="GO:0008818">
    <property type="term" value="F:cobalamin 5'-phosphate synthase activity"/>
    <property type="evidence" value="ECO:0007669"/>
    <property type="project" value="UniProtKB-UniRule"/>
</dbReference>
<comment type="similarity">
    <text evidence="4 19">Belongs to the CobS family.</text>
</comment>
<feature type="transmembrane region" description="Helical" evidence="19">
    <location>
        <begin position="142"/>
        <end position="161"/>
    </location>
</feature>
<evidence type="ECO:0000256" key="1">
    <source>
        <dbReference type="ARBA" id="ARBA00001946"/>
    </source>
</evidence>
<proteinExistence type="inferred from homology"/>
<feature type="transmembrane region" description="Helical" evidence="19">
    <location>
        <begin position="239"/>
        <end position="258"/>
    </location>
</feature>
<evidence type="ECO:0000256" key="14">
    <source>
        <dbReference type="ARBA" id="ARBA00025228"/>
    </source>
</evidence>
<dbReference type="AlphaFoldDB" id="A0A9W6GEC2"/>
<dbReference type="GO" id="GO:0051073">
    <property type="term" value="F:adenosylcobinamide-GDP ribazoletransferase activity"/>
    <property type="evidence" value="ECO:0007669"/>
    <property type="project" value="UniProtKB-UniRule"/>
</dbReference>
<feature type="transmembrane region" description="Helical" evidence="19">
    <location>
        <begin position="202"/>
        <end position="219"/>
    </location>
</feature>
<keyword evidence="11 19" id="KW-0460">Magnesium</keyword>
<evidence type="ECO:0000313" key="20">
    <source>
        <dbReference type="EMBL" id="GLI53738.1"/>
    </source>
</evidence>
<evidence type="ECO:0000313" key="21">
    <source>
        <dbReference type="Proteomes" id="UP001144297"/>
    </source>
</evidence>
<comment type="catalytic activity">
    <reaction evidence="17 19">
        <text>alpha-ribazole + adenosylcob(III)inamide-GDP = adenosylcob(III)alamin + GMP + H(+)</text>
        <dbReference type="Rhea" id="RHEA:16049"/>
        <dbReference type="ChEBI" id="CHEBI:10329"/>
        <dbReference type="ChEBI" id="CHEBI:15378"/>
        <dbReference type="ChEBI" id="CHEBI:18408"/>
        <dbReference type="ChEBI" id="CHEBI:58115"/>
        <dbReference type="ChEBI" id="CHEBI:60487"/>
        <dbReference type="EC" id="2.7.8.26"/>
    </reaction>
</comment>
<evidence type="ECO:0000256" key="15">
    <source>
        <dbReference type="ARBA" id="ARBA00032605"/>
    </source>
</evidence>
<accession>A0A9W6GEC2</accession>
<evidence type="ECO:0000256" key="19">
    <source>
        <dbReference type="HAMAP-Rule" id="MF_00719"/>
    </source>
</evidence>
<dbReference type="PANTHER" id="PTHR34148">
    <property type="entry name" value="ADENOSYLCOBINAMIDE-GDP RIBAZOLETRANSFERASE"/>
    <property type="match status" value="1"/>
</dbReference>
<evidence type="ECO:0000256" key="2">
    <source>
        <dbReference type="ARBA" id="ARBA00004651"/>
    </source>
</evidence>
<evidence type="ECO:0000256" key="5">
    <source>
        <dbReference type="ARBA" id="ARBA00013200"/>
    </source>
</evidence>
<evidence type="ECO:0000256" key="11">
    <source>
        <dbReference type="ARBA" id="ARBA00022842"/>
    </source>
</evidence>
<keyword evidence="10 19" id="KW-0812">Transmembrane</keyword>
<evidence type="ECO:0000256" key="3">
    <source>
        <dbReference type="ARBA" id="ARBA00004663"/>
    </source>
</evidence>
<keyword evidence="21" id="KW-1185">Reference proteome</keyword>
<dbReference type="PANTHER" id="PTHR34148:SF1">
    <property type="entry name" value="ADENOSYLCOBINAMIDE-GDP RIBAZOLETRANSFERASE"/>
    <property type="match status" value="1"/>
</dbReference>
<evidence type="ECO:0000256" key="17">
    <source>
        <dbReference type="ARBA" id="ARBA00048623"/>
    </source>
</evidence>
<evidence type="ECO:0000256" key="10">
    <source>
        <dbReference type="ARBA" id="ARBA00022692"/>
    </source>
</evidence>
<evidence type="ECO:0000256" key="18">
    <source>
        <dbReference type="ARBA" id="ARBA00049504"/>
    </source>
</evidence>
<keyword evidence="8 19" id="KW-0169">Cobalamin biosynthesis</keyword>
<evidence type="ECO:0000256" key="6">
    <source>
        <dbReference type="ARBA" id="ARBA00015850"/>
    </source>
</evidence>
<comment type="catalytic activity">
    <reaction evidence="18 19">
        <text>alpha-ribazole 5'-phosphate + adenosylcob(III)inamide-GDP = adenosylcob(III)alamin 5'-phosphate + GMP + H(+)</text>
        <dbReference type="Rhea" id="RHEA:23560"/>
        <dbReference type="ChEBI" id="CHEBI:15378"/>
        <dbReference type="ChEBI" id="CHEBI:57918"/>
        <dbReference type="ChEBI" id="CHEBI:58115"/>
        <dbReference type="ChEBI" id="CHEBI:60487"/>
        <dbReference type="ChEBI" id="CHEBI:60493"/>
        <dbReference type="EC" id="2.7.8.26"/>
    </reaction>
</comment>
<dbReference type="GO" id="GO:0005886">
    <property type="term" value="C:plasma membrane"/>
    <property type="evidence" value="ECO:0007669"/>
    <property type="project" value="UniProtKB-SubCell"/>
</dbReference>
<evidence type="ECO:0000256" key="9">
    <source>
        <dbReference type="ARBA" id="ARBA00022679"/>
    </source>
</evidence>
<feature type="transmembrane region" description="Helical" evidence="19">
    <location>
        <begin position="32"/>
        <end position="52"/>
    </location>
</feature>
<reference evidence="20" key="1">
    <citation type="submission" date="2022-12" db="EMBL/GenBank/DDBJ databases">
        <title>Reference genome sequencing for broad-spectrum identification of bacterial and archaeal isolates by mass spectrometry.</title>
        <authorList>
            <person name="Sekiguchi Y."/>
            <person name="Tourlousse D.M."/>
        </authorList>
    </citation>
    <scope>NUCLEOTIDE SEQUENCE</scope>
    <source>
        <strain evidence="20">TSL-P1</strain>
    </source>
</reference>
<keyword evidence="9 19" id="KW-0808">Transferase</keyword>
<dbReference type="Proteomes" id="UP001144297">
    <property type="component" value="Unassembled WGS sequence"/>
</dbReference>
<dbReference type="Pfam" id="PF02654">
    <property type="entry name" value="CobS"/>
    <property type="match status" value="1"/>
</dbReference>
<keyword evidence="7 19" id="KW-1003">Cell membrane</keyword>
<feature type="transmembrane region" description="Helical" evidence="19">
    <location>
        <begin position="173"/>
        <end position="195"/>
    </location>
</feature>